<accession>A0A0F9AE64</accession>
<evidence type="ECO:0000313" key="1">
    <source>
        <dbReference type="EMBL" id="KKL07869.1"/>
    </source>
</evidence>
<reference evidence="1" key="1">
    <citation type="journal article" date="2015" name="Nature">
        <title>Complex archaea that bridge the gap between prokaryotes and eukaryotes.</title>
        <authorList>
            <person name="Spang A."/>
            <person name="Saw J.H."/>
            <person name="Jorgensen S.L."/>
            <person name="Zaremba-Niedzwiedzka K."/>
            <person name="Martijn J."/>
            <person name="Lind A.E."/>
            <person name="van Eijk R."/>
            <person name="Schleper C."/>
            <person name="Guy L."/>
            <person name="Ettema T.J."/>
        </authorList>
    </citation>
    <scope>NUCLEOTIDE SEQUENCE</scope>
</reference>
<sequence length="138" mass="15252">IRSATDIAKKWARVTPQRSDDYKAGVESPRRDWAQATKKAEKAYAAGVQAAISEKRFGRGVDAAGTEKWQRNTLKKGVDRWGPGVQAARGDYEAGFAPFREVIASTQLPPRFAAGDPRNIERVRVLTQALRAAKTKKK</sequence>
<dbReference type="EMBL" id="LAZR01043115">
    <property type="protein sequence ID" value="KKL07869.1"/>
    <property type="molecule type" value="Genomic_DNA"/>
</dbReference>
<feature type="non-terminal residue" evidence="1">
    <location>
        <position position="1"/>
    </location>
</feature>
<comment type="caution">
    <text evidence="1">The sequence shown here is derived from an EMBL/GenBank/DDBJ whole genome shotgun (WGS) entry which is preliminary data.</text>
</comment>
<dbReference type="AlphaFoldDB" id="A0A0F9AE64"/>
<name>A0A0F9AE64_9ZZZZ</name>
<organism evidence="1">
    <name type="scientific">marine sediment metagenome</name>
    <dbReference type="NCBI Taxonomy" id="412755"/>
    <lineage>
        <taxon>unclassified sequences</taxon>
        <taxon>metagenomes</taxon>
        <taxon>ecological metagenomes</taxon>
    </lineage>
</organism>
<proteinExistence type="predicted"/>
<protein>
    <submittedName>
        <fullName evidence="1">Uncharacterized protein</fullName>
    </submittedName>
</protein>
<gene>
    <name evidence="1" type="ORF">LCGC14_2581670</name>
</gene>